<dbReference type="STRING" id="544718.AAX25_00589"/>
<dbReference type="Proteomes" id="UP000093281">
    <property type="component" value="Unassembled WGS sequence"/>
</dbReference>
<feature type="domain" description="OmpR/PhoB-type" evidence="9">
    <location>
        <begin position="123"/>
        <end position="221"/>
    </location>
</feature>
<organism evidence="10 12">
    <name type="scientific">Aliarcobacter thereius</name>
    <dbReference type="NCBI Taxonomy" id="544718"/>
    <lineage>
        <taxon>Bacteria</taxon>
        <taxon>Pseudomonadati</taxon>
        <taxon>Campylobacterota</taxon>
        <taxon>Epsilonproteobacteria</taxon>
        <taxon>Campylobacterales</taxon>
        <taxon>Arcobacteraceae</taxon>
        <taxon>Aliarcobacter</taxon>
    </lineage>
</organism>
<evidence type="ECO:0000259" key="8">
    <source>
        <dbReference type="PROSITE" id="PS50110"/>
    </source>
</evidence>
<dbReference type="Pfam" id="PF00486">
    <property type="entry name" value="Trans_reg_C"/>
    <property type="match status" value="1"/>
</dbReference>
<gene>
    <name evidence="10" type="primary">srrA</name>
    <name evidence="10" type="ORF">AAX29_00490</name>
    <name evidence="11" type="ORF">FE246_04680</name>
</gene>
<evidence type="ECO:0000313" key="11">
    <source>
        <dbReference type="EMBL" id="TLS72684.1"/>
    </source>
</evidence>
<evidence type="ECO:0000313" key="10">
    <source>
        <dbReference type="EMBL" id="OCM00486.1"/>
    </source>
</evidence>
<dbReference type="SUPFAM" id="SSF52172">
    <property type="entry name" value="CheY-like"/>
    <property type="match status" value="1"/>
</dbReference>
<dbReference type="EMBL" id="LCUJ01000001">
    <property type="protein sequence ID" value="OCM00486.1"/>
    <property type="molecule type" value="Genomic_DNA"/>
</dbReference>
<dbReference type="RefSeq" id="WP_066181993.1">
    <property type="nucleotide sequence ID" value="NZ_LCUJ01000001.1"/>
</dbReference>
<dbReference type="PROSITE" id="PS51755">
    <property type="entry name" value="OMPR_PHOB"/>
    <property type="match status" value="1"/>
</dbReference>
<evidence type="ECO:0000256" key="3">
    <source>
        <dbReference type="ARBA" id="ARBA00023015"/>
    </source>
</evidence>
<evidence type="ECO:0000256" key="2">
    <source>
        <dbReference type="ARBA" id="ARBA00023012"/>
    </source>
</evidence>
<dbReference type="PROSITE" id="PS50110">
    <property type="entry name" value="RESPONSE_REGULATORY"/>
    <property type="match status" value="1"/>
</dbReference>
<dbReference type="PATRIC" id="fig|544718.43.peg.573"/>
<dbReference type="EMBL" id="VBUF01000002">
    <property type="protein sequence ID" value="TLS72684.1"/>
    <property type="molecule type" value="Genomic_DNA"/>
</dbReference>
<accession>A0A1C0BA60</accession>
<keyword evidence="1 6" id="KW-0597">Phosphoprotein</keyword>
<dbReference type="PANTHER" id="PTHR48111:SF1">
    <property type="entry name" value="TWO-COMPONENT RESPONSE REGULATOR ORR33"/>
    <property type="match status" value="1"/>
</dbReference>
<evidence type="ECO:0000256" key="6">
    <source>
        <dbReference type="PROSITE-ProRule" id="PRU00169"/>
    </source>
</evidence>
<dbReference type="AlphaFoldDB" id="A0A1C0BA60"/>
<comment type="caution">
    <text evidence="10">The sequence shown here is derived from an EMBL/GenBank/DDBJ whole genome shotgun (WGS) entry which is preliminary data.</text>
</comment>
<dbReference type="PANTHER" id="PTHR48111">
    <property type="entry name" value="REGULATOR OF RPOS"/>
    <property type="match status" value="1"/>
</dbReference>
<dbReference type="GO" id="GO:0000156">
    <property type="term" value="F:phosphorelay response regulator activity"/>
    <property type="evidence" value="ECO:0007669"/>
    <property type="project" value="TreeGrafter"/>
</dbReference>
<feature type="modified residue" description="4-aspartylphosphate" evidence="6">
    <location>
        <position position="54"/>
    </location>
</feature>
<dbReference type="Gene3D" id="6.10.250.690">
    <property type="match status" value="1"/>
</dbReference>
<keyword evidence="4 7" id="KW-0238">DNA-binding</keyword>
<dbReference type="CDD" id="cd00383">
    <property type="entry name" value="trans_reg_C"/>
    <property type="match status" value="1"/>
</dbReference>
<dbReference type="InterPro" id="IPR011006">
    <property type="entry name" value="CheY-like_superfamily"/>
</dbReference>
<protein>
    <submittedName>
        <fullName evidence="11">Response regulator transcription factor</fullName>
    </submittedName>
    <submittedName>
        <fullName evidence="10">Transcriptional regulatory protein SrrA</fullName>
    </submittedName>
</protein>
<dbReference type="GO" id="GO:0006355">
    <property type="term" value="P:regulation of DNA-templated transcription"/>
    <property type="evidence" value="ECO:0007669"/>
    <property type="project" value="InterPro"/>
</dbReference>
<evidence type="ECO:0000256" key="1">
    <source>
        <dbReference type="ARBA" id="ARBA00022553"/>
    </source>
</evidence>
<sequence length="221" mass="25727">MNKNVLLIEDDLQMQSLIIDYLQDYGFSTTAFMHPKDAINSFKQNSNYSIIILDLMLPYMDGFDLFKKLKEIKNIPIIISSARGDIGNKIQGFEIGADDYLAKPYEPRELVLRIEYILKQTSLKSFKVSNFKINKENRTIFIDDYLIDFTKVEFEIFIYLVKNQNKISSREQILQASSLDLNTRNRTIDMHISNIRAKIGDDPKNPKYIKSIWGIGYKFVA</sequence>
<keyword evidence="5" id="KW-0804">Transcription</keyword>
<dbReference type="Pfam" id="PF00072">
    <property type="entry name" value="Response_reg"/>
    <property type="match status" value="1"/>
</dbReference>
<evidence type="ECO:0000256" key="7">
    <source>
        <dbReference type="PROSITE-ProRule" id="PRU01091"/>
    </source>
</evidence>
<dbReference type="CDD" id="cd17574">
    <property type="entry name" value="REC_OmpR"/>
    <property type="match status" value="1"/>
</dbReference>
<feature type="DNA-binding region" description="OmpR/PhoB-type" evidence="7">
    <location>
        <begin position="123"/>
        <end position="221"/>
    </location>
</feature>
<proteinExistence type="predicted"/>
<reference evidence="10" key="1">
    <citation type="submission" date="2015-05" db="EMBL/GenBank/DDBJ databases">
        <authorList>
            <person name="Wang D.B."/>
            <person name="Wang M."/>
        </authorList>
    </citation>
    <scope>NUCLEOTIDE SEQUENCE [LARGE SCALE GENOMIC DNA]</scope>
    <source>
        <strain evidence="10">DU22</strain>
    </source>
</reference>
<evidence type="ECO:0000313" key="12">
    <source>
        <dbReference type="Proteomes" id="UP000093281"/>
    </source>
</evidence>
<dbReference type="SMART" id="SM00862">
    <property type="entry name" value="Trans_reg_C"/>
    <property type="match status" value="1"/>
</dbReference>
<evidence type="ECO:0000313" key="13">
    <source>
        <dbReference type="Proteomes" id="UP000308001"/>
    </source>
</evidence>
<dbReference type="InterPro" id="IPR001789">
    <property type="entry name" value="Sig_transdc_resp-reg_receiver"/>
</dbReference>
<dbReference type="Gene3D" id="3.40.50.2300">
    <property type="match status" value="1"/>
</dbReference>
<dbReference type="InterPro" id="IPR039420">
    <property type="entry name" value="WalR-like"/>
</dbReference>
<reference evidence="12" key="2">
    <citation type="submission" date="2015-05" db="EMBL/GenBank/DDBJ databases">
        <authorList>
            <person name="Rovetto F."/>
            <person name="Cocolin L."/>
            <person name="Illeghems K."/>
            <person name="Van Nieuwerburgh F."/>
            <person name="Houf K."/>
        </authorList>
    </citation>
    <scope>NUCLEOTIDE SEQUENCE [LARGE SCALE GENOMIC DNA]</scope>
    <source>
        <strain evidence="12">DU22</strain>
    </source>
</reference>
<reference evidence="11 13" key="3">
    <citation type="submission" date="2019-05" db="EMBL/GenBank/DDBJ databases">
        <title>Arcobacter cibarius and Arcobacter thereius providing challenges in identification an antibiotic susceptibility and Quinolone resistance.</title>
        <authorList>
            <person name="Busch A."/>
            <person name="Hanel I."/>
            <person name="Hotzel H."/>
            <person name="Tomaso H."/>
        </authorList>
    </citation>
    <scope>NUCLEOTIDE SEQUENCE [LARGE SCALE GENOMIC DNA]</scope>
    <source>
        <strain evidence="11 13">17CS1191_2</strain>
    </source>
</reference>
<dbReference type="Proteomes" id="UP000308001">
    <property type="component" value="Unassembled WGS sequence"/>
</dbReference>
<dbReference type="GO" id="GO:0032993">
    <property type="term" value="C:protein-DNA complex"/>
    <property type="evidence" value="ECO:0007669"/>
    <property type="project" value="TreeGrafter"/>
</dbReference>
<dbReference type="SMART" id="SM00448">
    <property type="entry name" value="REC"/>
    <property type="match status" value="1"/>
</dbReference>
<dbReference type="InterPro" id="IPR001867">
    <property type="entry name" value="OmpR/PhoB-type_DNA-bd"/>
</dbReference>
<keyword evidence="2" id="KW-0902">Two-component regulatory system</keyword>
<evidence type="ECO:0000256" key="5">
    <source>
        <dbReference type="ARBA" id="ARBA00023163"/>
    </source>
</evidence>
<dbReference type="InterPro" id="IPR036388">
    <property type="entry name" value="WH-like_DNA-bd_sf"/>
</dbReference>
<dbReference type="GO" id="GO:0000976">
    <property type="term" value="F:transcription cis-regulatory region binding"/>
    <property type="evidence" value="ECO:0007669"/>
    <property type="project" value="TreeGrafter"/>
</dbReference>
<dbReference type="OrthoDB" id="165980at2"/>
<keyword evidence="3" id="KW-0805">Transcription regulation</keyword>
<dbReference type="GO" id="GO:0005829">
    <property type="term" value="C:cytosol"/>
    <property type="evidence" value="ECO:0007669"/>
    <property type="project" value="TreeGrafter"/>
</dbReference>
<evidence type="ECO:0000259" key="9">
    <source>
        <dbReference type="PROSITE" id="PS51755"/>
    </source>
</evidence>
<feature type="domain" description="Response regulatory" evidence="8">
    <location>
        <begin position="4"/>
        <end position="118"/>
    </location>
</feature>
<dbReference type="Gene3D" id="1.10.10.10">
    <property type="entry name" value="Winged helix-like DNA-binding domain superfamily/Winged helix DNA-binding domain"/>
    <property type="match status" value="1"/>
</dbReference>
<evidence type="ECO:0000256" key="4">
    <source>
        <dbReference type="ARBA" id="ARBA00023125"/>
    </source>
</evidence>
<name>A0A1C0BA60_9BACT</name>